<evidence type="ECO:0000313" key="2">
    <source>
        <dbReference type="EMBL" id="SMA48897.1"/>
    </source>
</evidence>
<name>A0A1X7ALP8_9GAMM</name>
<accession>A0A1X7ALP8</accession>
<keyword evidence="1" id="KW-0812">Transmembrane</keyword>
<dbReference type="Proteomes" id="UP000196573">
    <property type="component" value="Unassembled WGS sequence"/>
</dbReference>
<gene>
    <name evidence="2" type="ORF">EHSB41UT_02959</name>
</gene>
<feature type="transmembrane region" description="Helical" evidence="1">
    <location>
        <begin position="23"/>
        <end position="43"/>
    </location>
</feature>
<evidence type="ECO:0000256" key="1">
    <source>
        <dbReference type="SAM" id="Phobius"/>
    </source>
</evidence>
<protein>
    <submittedName>
        <fullName evidence="2">Uncharacterized protein</fullName>
    </submittedName>
</protein>
<reference evidence="2 3" key="1">
    <citation type="submission" date="2017-03" db="EMBL/GenBank/DDBJ databases">
        <authorList>
            <person name="Afonso C.L."/>
            <person name="Miller P.J."/>
            <person name="Scott M.A."/>
            <person name="Spackman E."/>
            <person name="Goraichik I."/>
            <person name="Dimitrov K.M."/>
            <person name="Suarez D.L."/>
            <person name="Swayne D.E."/>
        </authorList>
    </citation>
    <scope>NUCLEOTIDE SEQUENCE [LARGE SCALE GENOMIC DNA]</scope>
    <source>
        <strain evidence="2">SB41UT1</strain>
    </source>
</reference>
<evidence type="ECO:0000313" key="3">
    <source>
        <dbReference type="Proteomes" id="UP000196573"/>
    </source>
</evidence>
<keyword evidence="1" id="KW-0472">Membrane</keyword>
<dbReference type="EMBL" id="FWPT01000006">
    <property type="protein sequence ID" value="SMA48897.1"/>
    <property type="molecule type" value="Genomic_DNA"/>
</dbReference>
<keyword evidence="1" id="KW-1133">Transmembrane helix</keyword>
<dbReference type="AlphaFoldDB" id="A0A1X7ALP8"/>
<organism evidence="2 3">
    <name type="scientific">Parendozoicomonas haliclonae</name>
    <dbReference type="NCBI Taxonomy" id="1960125"/>
    <lineage>
        <taxon>Bacteria</taxon>
        <taxon>Pseudomonadati</taxon>
        <taxon>Pseudomonadota</taxon>
        <taxon>Gammaproteobacteria</taxon>
        <taxon>Oceanospirillales</taxon>
        <taxon>Endozoicomonadaceae</taxon>
        <taxon>Parendozoicomonas</taxon>
    </lineage>
</organism>
<proteinExistence type="predicted"/>
<sequence length="103" mass="11981">MQLTKREVELINKAERYIARTKVIRVMLFIFLVLSIILMLKGYLPYESLVYISLICVFGSIIRPDFNEVSYENIVKLLIRVRSDSDIQEEDPLVKSLIAKTNS</sequence>
<keyword evidence="3" id="KW-1185">Reference proteome</keyword>